<accession>G0J0P7</accession>
<reference evidence="8" key="1">
    <citation type="submission" date="2011-07" db="EMBL/GenBank/DDBJ databases">
        <title>The complete genome of Cyclobacterium marinum DSM 745.</title>
        <authorList>
            <person name="Lucas S."/>
            <person name="Han J."/>
            <person name="Lapidus A."/>
            <person name="Bruce D."/>
            <person name="Goodwin L."/>
            <person name="Pitluck S."/>
            <person name="Peters L."/>
            <person name="Kyrpides N."/>
            <person name="Mavromatis K."/>
            <person name="Ivanova N."/>
            <person name="Ovchinnikova G."/>
            <person name="Chertkov O."/>
            <person name="Detter J.C."/>
            <person name="Tapia R."/>
            <person name="Han C."/>
            <person name="Land M."/>
            <person name="Hauser L."/>
            <person name="Markowitz V."/>
            <person name="Cheng J.-F."/>
            <person name="Hugenholtz P."/>
            <person name="Woyke T."/>
            <person name="Wu D."/>
            <person name="Tindall B."/>
            <person name="Schuetze A."/>
            <person name="Brambilla E."/>
            <person name="Klenk H.-P."/>
            <person name="Eisen J.A."/>
        </authorList>
    </citation>
    <scope>NUCLEOTIDE SEQUENCE [LARGE SCALE GENOMIC DNA]</scope>
    <source>
        <strain evidence="8">ATCC 25205 / DSM 745 / LMG 13164 / NCIMB 1802</strain>
    </source>
</reference>
<dbReference type="NCBIfam" id="NF041548">
    <property type="entry name" value="PssE"/>
    <property type="match status" value="1"/>
</dbReference>
<dbReference type="PANTHER" id="PTHR12867:SF6">
    <property type="entry name" value="N-ACETYLGLUCOSAMINYLDIPHOSPHODOLICHOL N-ACETYLGLUCOSAMINYLTRANSFERASE"/>
    <property type="match status" value="1"/>
</dbReference>
<dbReference type="AlphaFoldDB" id="G0J0P7"/>
<keyword evidence="3" id="KW-0328">Glycosyltransferase</keyword>
<dbReference type="InterPro" id="IPR039042">
    <property type="entry name" value="Alg13-like"/>
</dbReference>
<evidence type="ECO:0000256" key="3">
    <source>
        <dbReference type="ARBA" id="ARBA00022676"/>
    </source>
</evidence>
<dbReference type="SUPFAM" id="SSF53756">
    <property type="entry name" value="UDP-Glycosyltransferase/glycogen phosphorylase"/>
    <property type="match status" value="1"/>
</dbReference>
<name>G0J0P7_CYCMS</name>
<sequence length="154" mass="17708">MKILVTVGTTRFDSLIKYLDEECIGLGHEITFQIADGKYKPVNFPFFRFNSEINTYYIASDLVICHAGAGTIYKLLELKKKIIIVPNTERVDNHQLDIAEFMATNGYAISINDFSELPERILSASKSDMRVFEKHDFDKTREIISFCLEDLENK</sequence>
<evidence type="ECO:0000256" key="2">
    <source>
        <dbReference type="ARBA" id="ARBA00006962"/>
    </source>
</evidence>
<gene>
    <name evidence="7" type="ordered locus">Cycma_0685</name>
</gene>
<evidence type="ECO:0000256" key="1">
    <source>
        <dbReference type="ARBA" id="ARBA00004240"/>
    </source>
</evidence>
<evidence type="ECO:0000256" key="5">
    <source>
        <dbReference type="ARBA" id="ARBA00022824"/>
    </source>
</evidence>
<dbReference type="GO" id="GO:0006488">
    <property type="term" value="P:dolichol-linked oligosaccharide biosynthetic process"/>
    <property type="evidence" value="ECO:0007669"/>
    <property type="project" value="InterPro"/>
</dbReference>
<evidence type="ECO:0000313" key="8">
    <source>
        <dbReference type="Proteomes" id="UP000001635"/>
    </source>
</evidence>
<feature type="domain" description="Glycosyl transferase family 28 C-terminal" evidence="6">
    <location>
        <begin position="3"/>
        <end position="124"/>
    </location>
</feature>
<comment type="subcellular location">
    <subcellularLocation>
        <location evidence="1">Endoplasmic reticulum</location>
    </subcellularLocation>
</comment>
<protein>
    <submittedName>
        <fullName evidence="7">Glycosyltransferase 28 domain-containing protein</fullName>
    </submittedName>
</protein>
<comment type="similarity">
    <text evidence="2">Belongs to the glycosyltransferase 28 family.</text>
</comment>
<keyword evidence="5" id="KW-0256">Endoplasmic reticulum</keyword>
<dbReference type="InterPro" id="IPR048097">
    <property type="entry name" value="Cps14G-like"/>
</dbReference>
<dbReference type="OrthoDB" id="9814973at2"/>
<evidence type="ECO:0000259" key="6">
    <source>
        <dbReference type="Pfam" id="PF04101"/>
    </source>
</evidence>
<dbReference type="InterPro" id="IPR007235">
    <property type="entry name" value="Glyco_trans_28_C"/>
</dbReference>
<dbReference type="STRING" id="880070.Cycma_0685"/>
<dbReference type="eggNOG" id="COG5017">
    <property type="taxonomic scope" value="Bacteria"/>
</dbReference>
<dbReference type="RefSeq" id="WP_014018757.1">
    <property type="nucleotide sequence ID" value="NC_015914.1"/>
</dbReference>
<dbReference type="KEGG" id="cmr:Cycma_0685"/>
<dbReference type="PANTHER" id="PTHR12867">
    <property type="entry name" value="GLYCOSYL TRANSFERASE-RELATED"/>
    <property type="match status" value="1"/>
</dbReference>
<evidence type="ECO:0000313" key="7">
    <source>
        <dbReference type="EMBL" id="AEL24459.1"/>
    </source>
</evidence>
<keyword evidence="8" id="KW-1185">Reference proteome</keyword>
<dbReference type="Gene3D" id="3.40.50.2000">
    <property type="entry name" value="Glycogen Phosphorylase B"/>
    <property type="match status" value="1"/>
</dbReference>
<dbReference type="GO" id="GO:0016758">
    <property type="term" value="F:hexosyltransferase activity"/>
    <property type="evidence" value="ECO:0007669"/>
    <property type="project" value="InterPro"/>
</dbReference>
<keyword evidence="4 7" id="KW-0808">Transferase</keyword>
<dbReference type="HOGENOM" id="CLU_085408_1_1_10"/>
<dbReference type="EMBL" id="CP002955">
    <property type="protein sequence ID" value="AEL24459.1"/>
    <property type="molecule type" value="Genomic_DNA"/>
</dbReference>
<organism evidence="7 8">
    <name type="scientific">Cyclobacterium marinum (strain ATCC 25205 / DSM 745 / LMG 13164 / NCIMB 1802)</name>
    <name type="common">Flectobacillus marinus</name>
    <dbReference type="NCBI Taxonomy" id="880070"/>
    <lineage>
        <taxon>Bacteria</taxon>
        <taxon>Pseudomonadati</taxon>
        <taxon>Bacteroidota</taxon>
        <taxon>Cytophagia</taxon>
        <taxon>Cytophagales</taxon>
        <taxon>Cyclobacteriaceae</taxon>
        <taxon>Cyclobacterium</taxon>
    </lineage>
</organism>
<proteinExistence type="inferred from homology"/>
<dbReference type="Pfam" id="PF04101">
    <property type="entry name" value="Glyco_tran_28_C"/>
    <property type="match status" value="1"/>
</dbReference>
<dbReference type="Proteomes" id="UP000001635">
    <property type="component" value="Chromosome"/>
</dbReference>
<evidence type="ECO:0000256" key="4">
    <source>
        <dbReference type="ARBA" id="ARBA00022679"/>
    </source>
</evidence>